<feature type="domain" description="4Fe-4S ferredoxin-type" evidence="5">
    <location>
        <begin position="143"/>
        <end position="172"/>
    </location>
</feature>
<keyword evidence="4" id="KW-0732">Signal</keyword>
<dbReference type="EMBL" id="FNBU01000016">
    <property type="protein sequence ID" value="SDF59423.1"/>
    <property type="molecule type" value="Genomic_DNA"/>
</dbReference>
<dbReference type="Proteomes" id="UP000243333">
    <property type="component" value="Unassembled WGS sequence"/>
</dbReference>
<proteinExistence type="predicted"/>
<evidence type="ECO:0000256" key="3">
    <source>
        <dbReference type="ARBA" id="ARBA00023014"/>
    </source>
</evidence>
<dbReference type="InterPro" id="IPR017896">
    <property type="entry name" value="4Fe4S_Fe-S-bd"/>
</dbReference>
<evidence type="ECO:0000313" key="6">
    <source>
        <dbReference type="EMBL" id="SDF59423.1"/>
    </source>
</evidence>
<keyword evidence="3" id="KW-0411">Iron-sulfur</keyword>
<feature type="domain" description="4Fe-4S ferredoxin-type" evidence="5">
    <location>
        <begin position="112"/>
        <end position="141"/>
    </location>
</feature>
<keyword evidence="1" id="KW-0479">Metal-binding</keyword>
<protein>
    <submittedName>
        <fullName evidence="6">Ferredoxin-type protein NapG</fullName>
    </submittedName>
</protein>
<evidence type="ECO:0000259" key="5">
    <source>
        <dbReference type="PROSITE" id="PS51379"/>
    </source>
</evidence>
<keyword evidence="2" id="KW-0408">Iron</keyword>
<feature type="domain" description="4Fe-4S ferredoxin-type" evidence="5">
    <location>
        <begin position="40"/>
        <end position="70"/>
    </location>
</feature>
<reference evidence="7" key="1">
    <citation type="submission" date="2016-10" db="EMBL/GenBank/DDBJ databases">
        <authorList>
            <person name="Varghese N."/>
            <person name="Submissions S."/>
        </authorList>
    </citation>
    <scope>NUCLEOTIDE SEQUENCE [LARGE SCALE GENOMIC DNA]</scope>
    <source>
        <strain evidence="7">DSM 23256</strain>
    </source>
</reference>
<dbReference type="Gene3D" id="3.30.70.20">
    <property type="match status" value="2"/>
</dbReference>
<accession>A0A1G7MCF5</accession>
<evidence type="ECO:0000256" key="1">
    <source>
        <dbReference type="ARBA" id="ARBA00022723"/>
    </source>
</evidence>
<dbReference type="Pfam" id="PF13187">
    <property type="entry name" value="Fer4_9"/>
    <property type="match status" value="1"/>
</dbReference>
<dbReference type="PROSITE" id="PS51379">
    <property type="entry name" value="4FE4S_FER_2"/>
    <property type="match status" value="4"/>
</dbReference>
<dbReference type="SUPFAM" id="SSF54862">
    <property type="entry name" value="4Fe-4S ferredoxins"/>
    <property type="match status" value="1"/>
</dbReference>
<evidence type="ECO:0000256" key="4">
    <source>
        <dbReference type="SAM" id="SignalP"/>
    </source>
</evidence>
<evidence type="ECO:0000313" key="7">
    <source>
        <dbReference type="Proteomes" id="UP000243333"/>
    </source>
</evidence>
<dbReference type="PANTHER" id="PTHR43122">
    <property type="entry name" value="FERREDOXIN SUBUNIT OF PYRUVATE:FLAVODOXIN OXIDOREDUCTASE-RELATED"/>
    <property type="match status" value="1"/>
</dbReference>
<feature type="domain" description="4Fe-4S ferredoxin-type" evidence="5">
    <location>
        <begin position="77"/>
        <end position="106"/>
    </location>
</feature>
<dbReference type="CDD" id="cd16373">
    <property type="entry name" value="DMSOR_beta_like"/>
    <property type="match status" value="1"/>
</dbReference>
<dbReference type="AlphaFoldDB" id="A0A1G7MCF5"/>
<dbReference type="PROSITE" id="PS00198">
    <property type="entry name" value="4FE4S_FER_1"/>
    <property type="match status" value="1"/>
</dbReference>
<dbReference type="STRING" id="1123285.SAMN05660235_02101"/>
<name>A0A1G7MCF5_9FIRM</name>
<gene>
    <name evidence="6" type="ORF">SAMN05660235_02101</name>
</gene>
<dbReference type="PANTHER" id="PTHR43122:SF1">
    <property type="entry name" value="IRON-SULFUR-BINDING PROTEIN"/>
    <property type="match status" value="1"/>
</dbReference>
<sequence>MQVTRRTFLKISGTAIVTAAAFGATGALPVNAELVRPPGAVAEADFRYLCLRCHQCIDTCPEKALASAHLGDGWSNAATPVLASGCTLCMKCTQVCPSGALTPIAPQAAKMGTAVILEKECVGCDKCIKPCPTGAISKVPGKRLVQVDPAKCTGCMNCVKACPVTPVAIKVTAAGAKRLPFSAAKG</sequence>
<dbReference type="GO" id="GO:0051536">
    <property type="term" value="F:iron-sulfur cluster binding"/>
    <property type="evidence" value="ECO:0007669"/>
    <property type="project" value="UniProtKB-KW"/>
</dbReference>
<dbReference type="GO" id="GO:0046872">
    <property type="term" value="F:metal ion binding"/>
    <property type="evidence" value="ECO:0007669"/>
    <property type="project" value="UniProtKB-KW"/>
</dbReference>
<dbReference type="RefSeq" id="WP_093690642.1">
    <property type="nucleotide sequence ID" value="NZ_FNBU01000016.1"/>
</dbReference>
<feature type="chain" id="PRO_5038773379" evidence="4">
    <location>
        <begin position="33"/>
        <end position="186"/>
    </location>
</feature>
<dbReference type="InterPro" id="IPR006311">
    <property type="entry name" value="TAT_signal"/>
</dbReference>
<dbReference type="InterPro" id="IPR017900">
    <property type="entry name" value="4Fe4S_Fe_S_CS"/>
</dbReference>
<feature type="signal peptide" evidence="4">
    <location>
        <begin position="1"/>
        <end position="32"/>
    </location>
</feature>
<dbReference type="PROSITE" id="PS51318">
    <property type="entry name" value="TAT"/>
    <property type="match status" value="1"/>
</dbReference>
<evidence type="ECO:0000256" key="2">
    <source>
        <dbReference type="ARBA" id="ARBA00023004"/>
    </source>
</evidence>
<dbReference type="Pfam" id="PF14697">
    <property type="entry name" value="Fer4_21"/>
    <property type="match status" value="1"/>
</dbReference>
<organism evidence="6 7">
    <name type="scientific">Sporolituus thermophilus DSM 23256</name>
    <dbReference type="NCBI Taxonomy" id="1123285"/>
    <lineage>
        <taxon>Bacteria</taxon>
        <taxon>Bacillati</taxon>
        <taxon>Bacillota</taxon>
        <taxon>Negativicutes</taxon>
        <taxon>Selenomonadales</taxon>
        <taxon>Sporomusaceae</taxon>
        <taxon>Sporolituus</taxon>
    </lineage>
</organism>
<keyword evidence="7" id="KW-1185">Reference proteome</keyword>